<dbReference type="Proteomes" id="UP000472240">
    <property type="component" value="Chromosome 24"/>
</dbReference>
<sequence length="66" mass="7404">MAKTVAYFYDPDVGNFHYGAGHPMKPHRLALTHSLVLHYGLYKKMIDVSRAVALGKGEGLDHCSWM</sequence>
<dbReference type="AlphaFoldDB" id="A0A671EHS5"/>
<protein>
    <recommendedName>
        <fullName evidence="3">Histone deacetylase 3</fullName>
    </recommendedName>
</protein>
<evidence type="ECO:0008006" key="3">
    <source>
        <dbReference type="Google" id="ProtNLM"/>
    </source>
</evidence>
<dbReference type="InterPro" id="IPR037138">
    <property type="entry name" value="His_deacetylse_dom_sf"/>
</dbReference>
<dbReference type="Ensembl" id="ENSRFET00010010945.1">
    <property type="protein sequence ID" value="ENSRFEP00010010012.1"/>
    <property type="gene ID" value="ENSRFEG00010006781.1"/>
</dbReference>
<proteinExistence type="predicted"/>
<dbReference type="Gene3D" id="3.40.800.20">
    <property type="entry name" value="Histone deacetylase domain"/>
    <property type="match status" value="1"/>
</dbReference>
<organism evidence="1 2">
    <name type="scientific">Rhinolophus ferrumequinum</name>
    <name type="common">Greater horseshoe bat</name>
    <dbReference type="NCBI Taxonomy" id="59479"/>
    <lineage>
        <taxon>Eukaryota</taxon>
        <taxon>Metazoa</taxon>
        <taxon>Chordata</taxon>
        <taxon>Craniata</taxon>
        <taxon>Vertebrata</taxon>
        <taxon>Euteleostomi</taxon>
        <taxon>Mammalia</taxon>
        <taxon>Eutheria</taxon>
        <taxon>Laurasiatheria</taxon>
        <taxon>Chiroptera</taxon>
        <taxon>Yinpterochiroptera</taxon>
        <taxon>Rhinolophoidea</taxon>
        <taxon>Rhinolophidae</taxon>
        <taxon>Rhinolophinae</taxon>
        <taxon>Rhinolophus</taxon>
    </lineage>
</organism>
<dbReference type="InterPro" id="IPR023696">
    <property type="entry name" value="Ureohydrolase_dom_sf"/>
</dbReference>
<reference evidence="1 2" key="1">
    <citation type="journal article" date="2015" name="Annu Rev Anim Biosci">
        <title>The Genome 10K Project: a way forward.</title>
        <authorList>
            <person name="Koepfli K.P."/>
            <person name="Paten B."/>
            <person name="O'Brien S.J."/>
            <person name="Koepfli K.P."/>
            <person name="Paten B."/>
            <person name="Antunes A."/>
            <person name="Belov K."/>
            <person name="Bustamante C."/>
            <person name="Castoe T.A."/>
            <person name="Clawson H."/>
            <person name="Crawford A.J."/>
            <person name="Diekhans M."/>
            <person name="Distel D."/>
            <person name="Durbin R."/>
            <person name="Earl D."/>
            <person name="Fujita M.K."/>
            <person name="Gamble T."/>
            <person name="Georges A."/>
            <person name="Gemmell N."/>
            <person name="Gilbert M.T."/>
            <person name="Graves J.M."/>
            <person name="Green R.E."/>
            <person name="Hickey G."/>
            <person name="Jarvis E.D."/>
            <person name="Johnson W."/>
            <person name="Komissarov A."/>
            <person name="Korf I."/>
            <person name="Kuhn R."/>
            <person name="Larkin D.M."/>
            <person name="Lewin H."/>
            <person name="Lopez J.V."/>
            <person name="Ma J."/>
            <person name="Marques-Bonet T."/>
            <person name="Miller W."/>
            <person name="Murphy R."/>
            <person name="Pevzner P."/>
            <person name="Shapiro B."/>
            <person name="Steiner C."/>
            <person name="Tamazian G."/>
            <person name="Venkatesh B."/>
            <person name="Wang J."/>
            <person name="Wayne R."/>
            <person name="Wiley E."/>
            <person name="Yang H."/>
            <person name="Zhang G."/>
            <person name="Haussler D."/>
            <person name="Ryder O."/>
            <person name="O'Brien S.J."/>
        </authorList>
    </citation>
    <scope>NUCLEOTIDE SEQUENCE</scope>
</reference>
<reference evidence="2" key="3">
    <citation type="submission" date="2018-12" db="EMBL/GenBank/DDBJ databases">
        <title>G10K-VGP greater horseshoe bat female genome, primary haplotype.</title>
        <authorList>
            <person name="Teeling E."/>
            <person name="Myers G."/>
            <person name="Vernes S."/>
            <person name="Pippel M."/>
            <person name="Winkler S."/>
            <person name="Fedrigo O."/>
            <person name="Rhie A."/>
            <person name="Koren S."/>
            <person name="Phillippy A."/>
            <person name="Lewin H."/>
            <person name="Damas J."/>
            <person name="Howe K."/>
            <person name="Mountcastle J."/>
            <person name="Jarvis E.D."/>
        </authorList>
    </citation>
    <scope>NUCLEOTIDE SEQUENCE [LARGE SCALE GENOMIC DNA]</scope>
</reference>
<reference evidence="1" key="5">
    <citation type="submission" date="2025-09" db="UniProtKB">
        <authorList>
            <consortium name="Ensembl"/>
        </authorList>
    </citation>
    <scope>IDENTIFICATION</scope>
</reference>
<name>A0A671EHS5_RHIFE</name>
<keyword evidence="2" id="KW-1185">Reference proteome</keyword>
<evidence type="ECO:0000313" key="1">
    <source>
        <dbReference type="Ensembl" id="ENSRFEP00010010012.1"/>
    </source>
</evidence>
<dbReference type="SUPFAM" id="SSF52768">
    <property type="entry name" value="Arginase/deacetylase"/>
    <property type="match status" value="1"/>
</dbReference>
<reference evidence="1" key="4">
    <citation type="submission" date="2025-08" db="UniProtKB">
        <authorList>
            <consortium name="Ensembl"/>
        </authorList>
    </citation>
    <scope>IDENTIFICATION</scope>
</reference>
<accession>A0A671EHS5</accession>
<reference evidence="1 2" key="2">
    <citation type="journal article" date="2018" name="Annu Rev Anim Biosci">
        <title>Bat Biology, Genomes, and the Bat1K Project: To Generate Chromosome-Level Genomes for All Living Bat Species.</title>
        <authorList>
            <person name="Teeling E.C."/>
            <person name="Vernes S.C."/>
            <person name="Davalos L.M."/>
            <person name="Ray D.A."/>
            <person name="Gilbert M.T.P."/>
            <person name="Myers E."/>
        </authorList>
    </citation>
    <scope>NUCLEOTIDE SEQUENCE</scope>
</reference>
<dbReference type="GeneTree" id="ENSGT00940000165542"/>
<evidence type="ECO:0000313" key="2">
    <source>
        <dbReference type="Proteomes" id="UP000472240"/>
    </source>
</evidence>